<keyword evidence="4" id="KW-1185">Reference proteome</keyword>
<proteinExistence type="predicted"/>
<gene>
    <name evidence="3" type="ORF">SAMN04487977_10212</name>
</gene>
<dbReference type="SUPFAM" id="SSF56219">
    <property type="entry name" value="DNase I-like"/>
    <property type="match status" value="1"/>
</dbReference>
<reference evidence="3 4" key="1">
    <citation type="submission" date="2016-10" db="EMBL/GenBank/DDBJ databases">
        <authorList>
            <person name="de Groot N.N."/>
        </authorList>
    </citation>
    <scope>NUCLEOTIDE SEQUENCE [LARGE SCALE GENOMIC DNA]</scope>
    <source>
        <strain evidence="3 4">B25</strain>
    </source>
</reference>
<keyword evidence="1" id="KW-0732">Signal</keyword>
<evidence type="ECO:0000313" key="4">
    <source>
        <dbReference type="Proteomes" id="UP000182360"/>
    </source>
</evidence>
<keyword evidence="3" id="KW-0540">Nuclease</keyword>
<dbReference type="PANTHER" id="PTHR42834">
    <property type="entry name" value="ENDONUCLEASE/EXONUCLEASE/PHOSPHATASE FAMILY PROTEIN (AFU_ORTHOLOGUE AFUA_3G09210)"/>
    <property type="match status" value="1"/>
</dbReference>
<keyword evidence="3" id="KW-0255">Endonuclease</keyword>
<dbReference type="InterPro" id="IPR036691">
    <property type="entry name" value="Endo/exonu/phosph_ase_sf"/>
</dbReference>
<feature type="chain" id="PRO_5010172891" evidence="1">
    <location>
        <begin position="19"/>
        <end position="348"/>
    </location>
</feature>
<evidence type="ECO:0000259" key="2">
    <source>
        <dbReference type="Pfam" id="PF19580"/>
    </source>
</evidence>
<dbReference type="EMBL" id="FOFU01000002">
    <property type="protein sequence ID" value="SEP94988.1"/>
    <property type="molecule type" value="Genomic_DNA"/>
</dbReference>
<keyword evidence="3" id="KW-0378">Hydrolase</keyword>
<feature type="domain" description="Endonuclease/exonuclease/phosphatase" evidence="2">
    <location>
        <begin position="52"/>
        <end position="309"/>
    </location>
</feature>
<accession>A0A1H9C2V7</accession>
<dbReference type="RefSeq" id="WP_074640934.1">
    <property type="nucleotide sequence ID" value="NZ_FOFU01000002.1"/>
</dbReference>
<dbReference type="GO" id="GO:0004519">
    <property type="term" value="F:endonuclease activity"/>
    <property type="evidence" value="ECO:0007669"/>
    <property type="project" value="UniProtKB-KW"/>
</dbReference>
<name>A0A1H9C2V7_9SPIR</name>
<dbReference type="GO" id="GO:0004527">
    <property type="term" value="F:exonuclease activity"/>
    <property type="evidence" value="ECO:0007669"/>
    <property type="project" value="UniProtKB-KW"/>
</dbReference>
<dbReference type="AlphaFoldDB" id="A0A1H9C2V7"/>
<dbReference type="Proteomes" id="UP000182360">
    <property type="component" value="Unassembled WGS sequence"/>
</dbReference>
<sequence>MKKLLVILVMVCSILSVAVLTGCKSQFVKESSFRRSGSTSERGGGKQSLSLVCWNVQTFFDAVTTGSEYQEFKNSERWTKEKYVKRLNKLCEIMTNLNPDIFVMEEVENTEVVQDIANTLAGGSWEHKKNWQYTCFTKELGSAIGCAVFSRYEISELKTHVLDIRTQETSQPSSRPLMQLTVNIGNRELELFVNHWKSKSGGEMETEIWRDWQELVLAERTTDLIKEMQAPLIVMCGDFNRSAEDFVIEAAGGKTTNTVLRGNSETVKVWSPWFNSAGKLSSENGSYYYNGEWERIDNILLLGNLEMTSFSAVRDSPVADEEGIPVSYKVYTGEGYSDHLPLKCVISF</sequence>
<dbReference type="Gene3D" id="3.60.10.10">
    <property type="entry name" value="Endonuclease/exonuclease/phosphatase"/>
    <property type="match status" value="1"/>
</dbReference>
<dbReference type="OrthoDB" id="184983at2"/>
<dbReference type="PROSITE" id="PS51257">
    <property type="entry name" value="PROKAR_LIPOPROTEIN"/>
    <property type="match status" value="1"/>
</dbReference>
<evidence type="ECO:0000313" key="3">
    <source>
        <dbReference type="EMBL" id="SEP94988.1"/>
    </source>
</evidence>
<protein>
    <submittedName>
        <fullName evidence="3">Endonuclease/Exonuclease/phosphatase family protein</fullName>
    </submittedName>
</protein>
<evidence type="ECO:0000256" key="1">
    <source>
        <dbReference type="SAM" id="SignalP"/>
    </source>
</evidence>
<dbReference type="InterPro" id="IPR005135">
    <property type="entry name" value="Endo/exonuclease/phosphatase"/>
</dbReference>
<dbReference type="PANTHER" id="PTHR42834:SF1">
    <property type="entry name" value="ENDONUCLEASE_EXONUCLEASE_PHOSPHATASE FAMILY PROTEIN (AFU_ORTHOLOGUE AFUA_3G09210)"/>
    <property type="match status" value="1"/>
</dbReference>
<keyword evidence="3" id="KW-0269">Exonuclease</keyword>
<feature type="signal peptide" evidence="1">
    <location>
        <begin position="1"/>
        <end position="18"/>
    </location>
</feature>
<dbReference type="Pfam" id="PF19580">
    <property type="entry name" value="Exo_endo_phos_3"/>
    <property type="match status" value="1"/>
</dbReference>
<organism evidence="3 4">
    <name type="scientific">Treponema bryantii</name>
    <dbReference type="NCBI Taxonomy" id="163"/>
    <lineage>
        <taxon>Bacteria</taxon>
        <taxon>Pseudomonadati</taxon>
        <taxon>Spirochaetota</taxon>
        <taxon>Spirochaetia</taxon>
        <taxon>Spirochaetales</taxon>
        <taxon>Treponemataceae</taxon>
        <taxon>Treponema</taxon>
    </lineage>
</organism>